<evidence type="ECO:0000313" key="1">
    <source>
        <dbReference type="EMBL" id="QEG02858.1"/>
    </source>
</evidence>
<proteinExistence type="predicted"/>
<dbReference type="Proteomes" id="UP000321353">
    <property type="component" value="Chromosome"/>
</dbReference>
<evidence type="ECO:0000313" key="2">
    <source>
        <dbReference type="Proteomes" id="UP000321353"/>
    </source>
</evidence>
<accession>A0A5B9MUW7</accession>
<protein>
    <submittedName>
        <fullName evidence="1">Uncharacterized protein</fullName>
    </submittedName>
</protein>
<dbReference type="RefSeq" id="WP_147871737.1">
    <property type="nucleotide sequence ID" value="NZ_CP036264.1"/>
</dbReference>
<keyword evidence="2" id="KW-1185">Reference proteome</keyword>
<dbReference type="AlphaFoldDB" id="A0A5B9MUW7"/>
<reference evidence="1 2" key="1">
    <citation type="submission" date="2019-02" db="EMBL/GenBank/DDBJ databases">
        <title>Planctomycetal bacteria perform biofilm scaping via a novel small molecule.</title>
        <authorList>
            <person name="Jeske O."/>
            <person name="Boedeker C."/>
            <person name="Wiegand S."/>
            <person name="Breitling P."/>
            <person name="Kallscheuer N."/>
            <person name="Jogler M."/>
            <person name="Rohde M."/>
            <person name="Petersen J."/>
            <person name="Medema M.H."/>
            <person name="Surup F."/>
            <person name="Jogler C."/>
        </authorList>
    </citation>
    <scope>NUCLEOTIDE SEQUENCE [LARGE SCALE GENOMIC DNA]</scope>
    <source>
        <strain evidence="1 2">Mal15</strain>
    </source>
</reference>
<gene>
    <name evidence="1" type="ORF">Mal15_69790</name>
</gene>
<sequence length="77" mass="8641">MDESEKRMLCQCPNGHRLRGDVALIGAMIRCPKCDATFVFGYAIREKLSDTAVVRILEEGPGPTRNRRTISSEWSVT</sequence>
<dbReference type="EMBL" id="CP036264">
    <property type="protein sequence ID" value="QEG02858.1"/>
    <property type="molecule type" value="Genomic_DNA"/>
</dbReference>
<organism evidence="1 2">
    <name type="scientific">Stieleria maiorica</name>
    <dbReference type="NCBI Taxonomy" id="2795974"/>
    <lineage>
        <taxon>Bacteria</taxon>
        <taxon>Pseudomonadati</taxon>
        <taxon>Planctomycetota</taxon>
        <taxon>Planctomycetia</taxon>
        <taxon>Pirellulales</taxon>
        <taxon>Pirellulaceae</taxon>
        <taxon>Stieleria</taxon>
    </lineage>
</organism>
<name>A0A5B9MUW7_9BACT</name>
<dbReference type="KEGG" id="smam:Mal15_69790"/>